<dbReference type="RefSeq" id="WP_237483851.1">
    <property type="nucleotide sequence ID" value="NZ_CAKLCM010000002.1"/>
</dbReference>
<dbReference type="InterPro" id="IPR010810">
    <property type="entry name" value="Flagellin_hook_IN_motif"/>
</dbReference>
<evidence type="ECO:0000256" key="2">
    <source>
        <dbReference type="ARBA" id="ARBA00022525"/>
    </source>
</evidence>
<keyword evidence="9" id="KW-1185">Reference proteome</keyword>
<dbReference type="Gene3D" id="6.10.10.10">
    <property type="entry name" value="Flagellar export chaperone, C-terminal domain"/>
    <property type="match status" value="1"/>
</dbReference>
<protein>
    <recommendedName>
        <fullName evidence="5">Flagellin</fullName>
    </recommendedName>
</protein>
<dbReference type="NCBIfam" id="NF006468">
    <property type="entry name" value="PRK08869.1-3"/>
    <property type="match status" value="1"/>
</dbReference>
<reference evidence="8" key="1">
    <citation type="submission" date="2021-12" db="EMBL/GenBank/DDBJ databases">
        <authorList>
            <person name="Rodrigo-Torres L."/>
            <person name="Arahal R. D."/>
            <person name="Lucena T."/>
        </authorList>
    </citation>
    <scope>NUCLEOTIDE SEQUENCE</scope>
    <source>
        <strain evidence="8">CECT 8226</strain>
    </source>
</reference>
<keyword evidence="8" id="KW-0282">Flagellum</keyword>
<dbReference type="InterPro" id="IPR001029">
    <property type="entry name" value="Flagellin_N"/>
</dbReference>
<accession>A0ABN8DDX0</accession>
<evidence type="ECO:0000259" key="6">
    <source>
        <dbReference type="Pfam" id="PF00669"/>
    </source>
</evidence>
<comment type="similarity">
    <text evidence="1 5">Belongs to the bacterial flagellin family.</text>
</comment>
<dbReference type="InterPro" id="IPR046358">
    <property type="entry name" value="Flagellin_C"/>
</dbReference>
<dbReference type="InterPro" id="IPR001492">
    <property type="entry name" value="Flagellin"/>
</dbReference>
<sequence>MAVTVSTNVSAMTAQRYLNKASDELNTSMERLSSGHKINSAKDDAAGLQISNRLTAQSRGLDVAMRNANDGISIAQTAEGAMNESTSIMQRMRDLAIQSSNGTNTAAERTAINEESNALQAELNRIAETTSFGGRRLLNGTFGDASFQIGANSGEALIMGLTSIRADDYRMGGTTFTAENGKGAGWEVNQENSDLKFEFLTKAGEEISIDIFAKAGDDIEELASYINGQSDMINASVGDNGELQIFVAEPNLEGAMSISGGLASDLGIKSEGKQTTVQDIDMTSVAGSQNAISVIDSALRYVDSQRSDLGAKQNRLSHSINNLANVQENVDASNSRIKDTDFAKETTAMTKAQILQQAGTSILAQAKQLPNSAMSLLQ</sequence>
<dbReference type="Gene3D" id="2.60.40.4390">
    <property type="match status" value="1"/>
</dbReference>
<keyword evidence="8" id="KW-0966">Cell projection</keyword>
<evidence type="ECO:0000313" key="8">
    <source>
        <dbReference type="EMBL" id="CAH0525158.1"/>
    </source>
</evidence>
<keyword evidence="2 5" id="KW-0964">Secreted</keyword>
<comment type="caution">
    <text evidence="8">The sequence shown here is derived from an EMBL/GenBank/DDBJ whole genome shotgun (WGS) entry which is preliminary data.</text>
</comment>
<dbReference type="PANTHER" id="PTHR42792">
    <property type="entry name" value="FLAGELLIN"/>
    <property type="match status" value="1"/>
</dbReference>
<name>A0ABN8DDX0_9VIBR</name>
<feature type="domain" description="Flagellin N-terminal" evidence="6">
    <location>
        <begin position="5"/>
        <end position="141"/>
    </location>
</feature>
<keyword evidence="4 5" id="KW-0975">Bacterial flagellum</keyword>
<dbReference type="PRINTS" id="PR00207">
    <property type="entry name" value="FLAGELLIN"/>
</dbReference>
<dbReference type="SUPFAM" id="SSF64518">
    <property type="entry name" value="Phase 1 flagellin"/>
    <property type="match status" value="1"/>
</dbReference>
<dbReference type="InterPro" id="IPR042187">
    <property type="entry name" value="Flagellin_C_sub2"/>
</dbReference>
<comment type="function">
    <text evidence="5">Flagellin is the subunit protein which polymerizes to form the filaments of bacterial flagella.</text>
</comment>
<evidence type="ECO:0000256" key="3">
    <source>
        <dbReference type="ARBA" id="ARBA00023054"/>
    </source>
</evidence>
<evidence type="ECO:0000259" key="7">
    <source>
        <dbReference type="Pfam" id="PF00700"/>
    </source>
</evidence>
<dbReference type="Gene3D" id="1.20.1330.10">
    <property type="entry name" value="f41 fragment of flagellin, N-terminal domain"/>
    <property type="match status" value="1"/>
</dbReference>
<dbReference type="Pfam" id="PF07196">
    <property type="entry name" value="Flagellin_IN"/>
    <property type="match status" value="1"/>
</dbReference>
<evidence type="ECO:0000313" key="9">
    <source>
        <dbReference type="Proteomes" id="UP000838160"/>
    </source>
</evidence>
<evidence type="ECO:0000256" key="5">
    <source>
        <dbReference type="RuleBase" id="RU362073"/>
    </source>
</evidence>
<dbReference type="Pfam" id="PF00700">
    <property type="entry name" value="Flagellin_C"/>
    <property type="match status" value="1"/>
</dbReference>
<evidence type="ECO:0000256" key="1">
    <source>
        <dbReference type="ARBA" id="ARBA00005709"/>
    </source>
</evidence>
<dbReference type="PANTHER" id="PTHR42792:SF2">
    <property type="entry name" value="FLAGELLIN"/>
    <property type="match status" value="1"/>
</dbReference>
<keyword evidence="3" id="KW-0175">Coiled coil</keyword>
<gene>
    <name evidence="8" type="primary">flaB_1</name>
    <name evidence="8" type="ORF">VHP8226_00825</name>
</gene>
<dbReference type="EMBL" id="CAKLCM010000002">
    <property type="protein sequence ID" value="CAH0525158.1"/>
    <property type="molecule type" value="Genomic_DNA"/>
</dbReference>
<dbReference type="Gene3D" id="6.10.280.190">
    <property type="match status" value="1"/>
</dbReference>
<dbReference type="NCBIfam" id="NF006466">
    <property type="entry name" value="PRK08869.1-1"/>
    <property type="match status" value="1"/>
</dbReference>
<feature type="domain" description="Flagellin C-terminal" evidence="7">
    <location>
        <begin position="292"/>
        <end position="377"/>
    </location>
</feature>
<organism evidence="8 9">
    <name type="scientific">Vibrio hippocampi</name>
    <dbReference type="NCBI Taxonomy" id="654686"/>
    <lineage>
        <taxon>Bacteria</taxon>
        <taxon>Pseudomonadati</taxon>
        <taxon>Pseudomonadota</taxon>
        <taxon>Gammaproteobacteria</taxon>
        <taxon>Vibrionales</taxon>
        <taxon>Vibrionaceae</taxon>
        <taxon>Vibrio</taxon>
    </lineage>
</organism>
<dbReference type="Proteomes" id="UP000838160">
    <property type="component" value="Unassembled WGS sequence"/>
</dbReference>
<evidence type="ECO:0000256" key="4">
    <source>
        <dbReference type="ARBA" id="ARBA00023143"/>
    </source>
</evidence>
<keyword evidence="8" id="KW-0969">Cilium</keyword>
<dbReference type="Pfam" id="PF00669">
    <property type="entry name" value="Flagellin_N"/>
    <property type="match status" value="1"/>
</dbReference>
<proteinExistence type="inferred from homology"/>
<comment type="subcellular location">
    <subcellularLocation>
        <location evidence="5">Secreted</location>
    </subcellularLocation>
    <subcellularLocation>
        <location evidence="5">Bacterial flagellum</location>
    </subcellularLocation>
</comment>